<dbReference type="EMBL" id="CABVPW010000058">
    <property type="protein sequence ID" value="VWC46683.1"/>
    <property type="molecule type" value="Genomic_DNA"/>
</dbReference>
<accession>A0A6P2SK27</accession>
<gene>
    <name evidence="1" type="ORF">BLA23254_07413</name>
</gene>
<proteinExistence type="predicted"/>
<dbReference type="AlphaFoldDB" id="A0A6P2SK27"/>
<name>A0A6P2SK27_BURL3</name>
<evidence type="ECO:0000313" key="2">
    <source>
        <dbReference type="Proteomes" id="UP000494218"/>
    </source>
</evidence>
<reference evidence="1 2" key="1">
    <citation type="submission" date="2019-09" db="EMBL/GenBank/DDBJ databases">
        <authorList>
            <person name="Depoorter E."/>
        </authorList>
    </citation>
    <scope>NUCLEOTIDE SEQUENCE [LARGE SCALE GENOMIC DNA]</scope>
    <source>
        <strain evidence="1">LMG 23254</strain>
    </source>
</reference>
<dbReference type="Proteomes" id="UP000494218">
    <property type="component" value="Unassembled WGS sequence"/>
</dbReference>
<sequence>MGPRFFYFEGKMFKVPRVLYADRRAAGAASDAALTHHATRMLHRVARDLRLRAAEHEVVAEPAKAGRGCRVTLRTSRMMLEVADSSSRQHVAVSFRTRRGRRDLSGGGDNVVPLAQLDTDEGYQALLGDLRLVDGLDSDRR</sequence>
<organism evidence="1 2">
    <name type="scientific">Burkholderia lata (strain ATCC 17760 / DSM 23089 / LMG 22485 / NCIMB 9086 / R18194 / 383)</name>
    <dbReference type="NCBI Taxonomy" id="482957"/>
    <lineage>
        <taxon>Bacteria</taxon>
        <taxon>Pseudomonadati</taxon>
        <taxon>Pseudomonadota</taxon>
        <taxon>Betaproteobacteria</taxon>
        <taxon>Burkholderiales</taxon>
        <taxon>Burkholderiaceae</taxon>
        <taxon>Burkholderia</taxon>
        <taxon>Burkholderia cepacia complex</taxon>
    </lineage>
</organism>
<evidence type="ECO:0000313" key="1">
    <source>
        <dbReference type="EMBL" id="VWC46683.1"/>
    </source>
</evidence>
<protein>
    <submittedName>
        <fullName evidence="1">Uncharacterized protein</fullName>
    </submittedName>
</protein>